<feature type="domain" description="Orc1-like AAA ATPase" evidence="2">
    <location>
        <begin position="196"/>
        <end position="373"/>
    </location>
</feature>
<dbReference type="SUPFAM" id="SSF52540">
    <property type="entry name" value="P-loop containing nucleoside triphosphate hydrolases"/>
    <property type="match status" value="1"/>
</dbReference>
<accession>A0AAD8Y2J5</accession>
<keyword evidence="4" id="KW-1185">Reference proteome</keyword>
<name>A0AAD8Y2J5_9STRA</name>
<organism evidence="3 4">
    <name type="scientific">Skeletonema marinoi</name>
    <dbReference type="NCBI Taxonomy" id="267567"/>
    <lineage>
        <taxon>Eukaryota</taxon>
        <taxon>Sar</taxon>
        <taxon>Stramenopiles</taxon>
        <taxon>Ochrophyta</taxon>
        <taxon>Bacillariophyta</taxon>
        <taxon>Coscinodiscophyceae</taxon>
        <taxon>Thalassiosirophycidae</taxon>
        <taxon>Thalassiosirales</taxon>
        <taxon>Skeletonemataceae</taxon>
        <taxon>Skeletonema</taxon>
        <taxon>Skeletonema marinoi-dohrnii complex</taxon>
    </lineage>
</organism>
<evidence type="ECO:0000313" key="4">
    <source>
        <dbReference type="Proteomes" id="UP001224775"/>
    </source>
</evidence>
<proteinExistence type="predicted"/>
<evidence type="ECO:0000313" key="3">
    <source>
        <dbReference type="EMBL" id="KAK1738004.1"/>
    </source>
</evidence>
<gene>
    <name evidence="3" type="ORF">QTG54_011298</name>
</gene>
<feature type="region of interest" description="Disordered" evidence="1">
    <location>
        <begin position="112"/>
        <end position="132"/>
    </location>
</feature>
<dbReference type="Pfam" id="PF13191">
    <property type="entry name" value="AAA_16"/>
    <property type="match status" value="1"/>
</dbReference>
<evidence type="ECO:0000259" key="2">
    <source>
        <dbReference type="Pfam" id="PF13191"/>
    </source>
</evidence>
<dbReference type="Gene3D" id="3.40.50.300">
    <property type="entry name" value="P-loop containing nucleotide triphosphate hydrolases"/>
    <property type="match status" value="1"/>
</dbReference>
<sequence length="890" mass="99139">MEQRLRVAMSITETLDEFHYGGVACNFLSLDHIILQWTGNDIDGRYCSASLINLSRAVVFAELSEKDAKEAIRKDLKELGLILGALFSGERDVSSDVERRLSDDVLSDFDEANNDDECDHQPSKRGKQRTLGDGLPTYLSSMISAMVGDDTAEVSELYDNASDVLKDLQVAATNPGLCLIPVAKERDRASLVMSNTFYGRRNEVALLTRSLQTVAVLGKPNVAVISGRGGAGKTALVNQIKKPLEDINGRFIRVKFDLNTQPAVLFSALDSFIEEISDDEEGLELKQRIKDSLGSEISVVANSMPNIAKLIDKSSSRFAATAEVSTIHQHEQMKCALCKFIGSIATRKNPIVLFLDDLHWADKTSLDVIQRITVSPDISHCFFLSCYRDNDFALAKPVESMLDGIQSQDVPIIKVPLGRLEIDYTHEFISETLCLPPNLKSMKQLANAVHHKTGGLILYIKNFMYELCEEGLLCFNVSRRWQFDLDQIRQKDISDDVVEYLKHRMAKLAKSRYLLGLRVASCLGSSFSVNTFQRAVDMKGVNLDDFVQFVEGNGFIQRVNQSTMHWAHDAVQQAAYKTISSSKVESLHLLIGGRLLVRTPKEDIDECVFDIVEQMNKGFNLIKTPEQKFDGAQLNLHAGQKAMSSLSFHSAAKYFVCGIKILGDEFWGDNYDLTLSLHQKALEALFAIGDCESMDTIAANILANATCFEDEVNAHLYRMRHLSSIGQSNEVIRKCKDLLRRLGEPLPTEICKNVIIEEFVATKAKLKAFTEEDLLTLPDMTDKNKLATMLFLSYTVNAAIICQPFLIPLLTFRGMNLTLDHGVSSLSASCIATYGCWLVNQQISDFQEGFRIGQVATKLMNRRGGENKPPSIFISLWPDKRVATAISSVP</sequence>
<protein>
    <submittedName>
        <fullName evidence="3">AAA ATPase</fullName>
    </submittedName>
</protein>
<comment type="caution">
    <text evidence="3">The sequence shown here is derived from an EMBL/GenBank/DDBJ whole genome shotgun (WGS) entry which is preliminary data.</text>
</comment>
<dbReference type="PANTHER" id="PTHR43642">
    <property type="entry name" value="HYBRID SIGNAL TRANSDUCTION HISTIDINE KINASE G"/>
    <property type="match status" value="1"/>
</dbReference>
<dbReference type="AlphaFoldDB" id="A0AAD8Y2J5"/>
<evidence type="ECO:0000256" key="1">
    <source>
        <dbReference type="SAM" id="MobiDB-lite"/>
    </source>
</evidence>
<dbReference type="PANTHER" id="PTHR43642:SF1">
    <property type="entry name" value="HYBRID SIGNAL TRANSDUCTION HISTIDINE KINASE G"/>
    <property type="match status" value="1"/>
</dbReference>
<dbReference type="InterPro" id="IPR053159">
    <property type="entry name" value="Hybrid_Histidine_Kinase"/>
</dbReference>
<dbReference type="InterPro" id="IPR027417">
    <property type="entry name" value="P-loop_NTPase"/>
</dbReference>
<dbReference type="InterPro" id="IPR041664">
    <property type="entry name" value="AAA_16"/>
</dbReference>
<dbReference type="EMBL" id="JATAAI010000022">
    <property type="protein sequence ID" value="KAK1738004.1"/>
    <property type="molecule type" value="Genomic_DNA"/>
</dbReference>
<reference evidence="3" key="1">
    <citation type="submission" date="2023-06" db="EMBL/GenBank/DDBJ databases">
        <title>Survivors Of The Sea: Transcriptome response of Skeletonema marinoi to long-term dormancy.</title>
        <authorList>
            <person name="Pinder M.I.M."/>
            <person name="Kourtchenko O."/>
            <person name="Robertson E.K."/>
            <person name="Larsson T."/>
            <person name="Maumus F."/>
            <person name="Osuna-Cruz C.M."/>
            <person name="Vancaester E."/>
            <person name="Stenow R."/>
            <person name="Vandepoele K."/>
            <person name="Ploug H."/>
            <person name="Bruchert V."/>
            <person name="Godhe A."/>
            <person name="Topel M."/>
        </authorList>
    </citation>
    <scope>NUCLEOTIDE SEQUENCE</scope>
    <source>
        <strain evidence="3">R05AC</strain>
    </source>
</reference>
<dbReference type="Proteomes" id="UP001224775">
    <property type="component" value="Unassembled WGS sequence"/>
</dbReference>